<evidence type="ECO:0000313" key="2">
    <source>
        <dbReference type="Proteomes" id="UP001317870"/>
    </source>
</evidence>
<accession>A0ABM8CU49</accession>
<name>A0ABM8CU49_9NOCA</name>
<sequence>MIAAARQAEAAIENLPARSRLDLTEMVRFCGRVHCGESSSHALAVHAIRAQRTIGSSDAAAMDTPFDRLRLEALDSVARDIEGLDADTVDLTHADRIAEELTRFFQQRKVAGRPLAGVRLICLNEAYAVAGRYRGPYLGARNIADMRLIADPEDEQFVALCDELTVRVEESGSYPVIVDRIREAMAEFTSANPV</sequence>
<evidence type="ECO:0000313" key="1">
    <source>
        <dbReference type="EMBL" id="BDT98279.1"/>
    </source>
</evidence>
<dbReference type="Proteomes" id="UP001317870">
    <property type="component" value="Chromosome"/>
</dbReference>
<evidence type="ECO:0008006" key="3">
    <source>
        <dbReference type="Google" id="ProtNLM"/>
    </source>
</evidence>
<dbReference type="EMBL" id="AP026978">
    <property type="protein sequence ID" value="BDT98279.1"/>
    <property type="molecule type" value="Genomic_DNA"/>
</dbReference>
<reference evidence="1 2" key="1">
    <citation type="submission" date="2022-11" db="EMBL/GenBank/DDBJ databases">
        <title>Genome Sequencing of Nocardia sp. ON39_IFM12276 and assembly.</title>
        <authorList>
            <person name="Shimojima M."/>
            <person name="Toyokawa M."/>
            <person name="Uesaka K."/>
        </authorList>
    </citation>
    <scope>NUCLEOTIDE SEQUENCE [LARGE SCALE GENOMIC DNA]</scope>
    <source>
        <strain evidence="1 2">IFM 12276</strain>
    </source>
</reference>
<proteinExistence type="predicted"/>
<dbReference type="RefSeq" id="WP_281878295.1">
    <property type="nucleotide sequence ID" value="NZ_AP026978.1"/>
</dbReference>
<gene>
    <name evidence="1" type="ORF">IFM12276_13080</name>
</gene>
<keyword evidence="2" id="KW-1185">Reference proteome</keyword>
<organism evidence="1 2">
    <name type="scientific">Nocardia sputorum</name>
    <dbReference type="NCBI Taxonomy" id="2984338"/>
    <lineage>
        <taxon>Bacteria</taxon>
        <taxon>Bacillati</taxon>
        <taxon>Actinomycetota</taxon>
        <taxon>Actinomycetes</taxon>
        <taxon>Mycobacteriales</taxon>
        <taxon>Nocardiaceae</taxon>
        <taxon>Nocardia</taxon>
    </lineage>
</organism>
<protein>
    <recommendedName>
        <fullName evidence="3">DUF222 domain-containing protein</fullName>
    </recommendedName>
</protein>